<protein>
    <submittedName>
        <fullName evidence="9">ATP-binding cassette domain-containing protein</fullName>
    </submittedName>
</protein>
<comment type="subcellular location">
    <subcellularLocation>
        <location evidence="1">Cell inner membrane</location>
        <topology evidence="1">Peripheral membrane protein</topology>
    </subcellularLocation>
</comment>
<dbReference type="InterPro" id="IPR017871">
    <property type="entry name" value="ABC_transporter-like_CS"/>
</dbReference>
<sequence length="332" mass="35693">MRGAMQQEPLFSVRDLRVSFTRQGQSFEAVRGINLHVDHGEVLGIVGESGSGKSVGMLAALGLQPKTASVSGSAKFKGRELVGMPRSELRMLRGSRIAMIFQDPLSSLNPVMTVGAQIAETIRLHNAGVSKKAAMDRAAELLSLVAIPQPDRRIHQFPHEFSGGMRQRVMIAMAVANDPDLLIADEPTTALDVTVQAQIMDVLTDLRRRLNLGLILITHDLGVLAGHADRVAVVYSGEVVEQAGVDDLFERPAHPYTRGLIASIPNMAEEKERLFSIDGAPPPLGKLPGGCAFHPRCSQVQDICRHTPPPVFADGEHTAACHFATMPIGSAA</sequence>
<dbReference type="GO" id="GO:0005886">
    <property type="term" value="C:plasma membrane"/>
    <property type="evidence" value="ECO:0007669"/>
    <property type="project" value="UniProtKB-SubCell"/>
</dbReference>
<evidence type="ECO:0000313" key="10">
    <source>
        <dbReference type="Proteomes" id="UP000435802"/>
    </source>
</evidence>
<dbReference type="InterPro" id="IPR027417">
    <property type="entry name" value="P-loop_NTPase"/>
</dbReference>
<dbReference type="PANTHER" id="PTHR43297">
    <property type="entry name" value="OLIGOPEPTIDE TRANSPORT ATP-BINDING PROTEIN APPD"/>
    <property type="match status" value="1"/>
</dbReference>
<name>A0A6N8SFJ5_9HYPH</name>
<evidence type="ECO:0000256" key="3">
    <source>
        <dbReference type="ARBA" id="ARBA00022448"/>
    </source>
</evidence>
<evidence type="ECO:0000256" key="1">
    <source>
        <dbReference type="ARBA" id="ARBA00004417"/>
    </source>
</evidence>
<comment type="caution">
    <text evidence="9">The sequence shown here is derived from an EMBL/GenBank/DDBJ whole genome shotgun (WGS) entry which is preliminary data.</text>
</comment>
<dbReference type="GO" id="GO:0015833">
    <property type="term" value="P:peptide transport"/>
    <property type="evidence" value="ECO:0007669"/>
    <property type="project" value="InterPro"/>
</dbReference>
<dbReference type="SMART" id="SM00382">
    <property type="entry name" value="AAA"/>
    <property type="match status" value="1"/>
</dbReference>
<evidence type="ECO:0000256" key="5">
    <source>
        <dbReference type="ARBA" id="ARBA00022741"/>
    </source>
</evidence>
<keyword evidence="10" id="KW-1185">Reference proteome</keyword>
<reference evidence="9 10" key="1">
    <citation type="submission" date="2019-12" db="EMBL/GenBank/DDBJ databases">
        <title>Shinella kummerowiae sp. nov., a symbiotic bacterium isolated from root nodules of the herbal legume Kummerowia stipulacea.</title>
        <authorList>
            <person name="Gao J."/>
        </authorList>
    </citation>
    <scope>NUCLEOTIDE SEQUENCE [LARGE SCALE GENOMIC DNA]</scope>
    <source>
        <strain evidence="9 10">CCBAU 25048</strain>
    </source>
</reference>
<dbReference type="Proteomes" id="UP000435802">
    <property type="component" value="Unassembled WGS sequence"/>
</dbReference>
<dbReference type="EMBL" id="WUMK01000003">
    <property type="protein sequence ID" value="MXN45520.1"/>
    <property type="molecule type" value="Genomic_DNA"/>
</dbReference>
<comment type="similarity">
    <text evidence="2">Belongs to the ABC transporter superfamily.</text>
</comment>
<dbReference type="InterPro" id="IPR003593">
    <property type="entry name" value="AAA+_ATPase"/>
</dbReference>
<keyword evidence="3" id="KW-0813">Transport</keyword>
<evidence type="ECO:0000313" key="9">
    <source>
        <dbReference type="EMBL" id="MXN45520.1"/>
    </source>
</evidence>
<dbReference type="GO" id="GO:0005524">
    <property type="term" value="F:ATP binding"/>
    <property type="evidence" value="ECO:0007669"/>
    <property type="project" value="UniProtKB-KW"/>
</dbReference>
<accession>A0A6N8SFJ5</accession>
<evidence type="ECO:0000256" key="4">
    <source>
        <dbReference type="ARBA" id="ARBA00022475"/>
    </source>
</evidence>
<keyword evidence="4" id="KW-1003">Cell membrane</keyword>
<evidence type="ECO:0000256" key="7">
    <source>
        <dbReference type="ARBA" id="ARBA00023136"/>
    </source>
</evidence>
<dbReference type="PANTHER" id="PTHR43297:SF2">
    <property type="entry name" value="DIPEPTIDE TRANSPORT ATP-BINDING PROTEIN DPPD"/>
    <property type="match status" value="1"/>
</dbReference>
<dbReference type="CDD" id="cd03257">
    <property type="entry name" value="ABC_NikE_OppD_transporters"/>
    <property type="match status" value="1"/>
</dbReference>
<dbReference type="Pfam" id="PF00005">
    <property type="entry name" value="ABC_tran"/>
    <property type="match status" value="1"/>
</dbReference>
<dbReference type="PROSITE" id="PS00211">
    <property type="entry name" value="ABC_TRANSPORTER_1"/>
    <property type="match status" value="1"/>
</dbReference>
<dbReference type="NCBIfam" id="TIGR01727">
    <property type="entry name" value="oligo_HPY"/>
    <property type="match status" value="1"/>
</dbReference>
<dbReference type="InterPro" id="IPR003439">
    <property type="entry name" value="ABC_transporter-like_ATP-bd"/>
</dbReference>
<feature type="domain" description="ABC transporter" evidence="8">
    <location>
        <begin position="13"/>
        <end position="261"/>
    </location>
</feature>
<evidence type="ECO:0000256" key="6">
    <source>
        <dbReference type="ARBA" id="ARBA00022840"/>
    </source>
</evidence>
<keyword evidence="5" id="KW-0547">Nucleotide-binding</keyword>
<evidence type="ECO:0000256" key="2">
    <source>
        <dbReference type="ARBA" id="ARBA00005417"/>
    </source>
</evidence>
<dbReference type="GO" id="GO:0055085">
    <property type="term" value="P:transmembrane transport"/>
    <property type="evidence" value="ECO:0007669"/>
    <property type="project" value="UniProtKB-ARBA"/>
</dbReference>
<dbReference type="GO" id="GO:0016887">
    <property type="term" value="F:ATP hydrolysis activity"/>
    <property type="evidence" value="ECO:0007669"/>
    <property type="project" value="InterPro"/>
</dbReference>
<dbReference type="InterPro" id="IPR050388">
    <property type="entry name" value="ABC_Ni/Peptide_Import"/>
</dbReference>
<dbReference type="RefSeq" id="WP_160858882.1">
    <property type="nucleotide sequence ID" value="NZ_WUMK01000003.1"/>
</dbReference>
<dbReference type="InterPro" id="IPR013563">
    <property type="entry name" value="Oligopep_ABC_C"/>
</dbReference>
<dbReference type="Gene3D" id="3.40.50.300">
    <property type="entry name" value="P-loop containing nucleotide triphosphate hydrolases"/>
    <property type="match status" value="1"/>
</dbReference>
<dbReference type="AlphaFoldDB" id="A0A6N8SFJ5"/>
<keyword evidence="7" id="KW-0472">Membrane</keyword>
<keyword evidence="6 9" id="KW-0067">ATP-binding</keyword>
<evidence type="ECO:0000259" key="8">
    <source>
        <dbReference type="PROSITE" id="PS50893"/>
    </source>
</evidence>
<proteinExistence type="inferred from homology"/>
<organism evidence="9 10">
    <name type="scientific">Shinella kummerowiae</name>
    <dbReference type="NCBI Taxonomy" id="417745"/>
    <lineage>
        <taxon>Bacteria</taxon>
        <taxon>Pseudomonadati</taxon>
        <taxon>Pseudomonadota</taxon>
        <taxon>Alphaproteobacteria</taxon>
        <taxon>Hyphomicrobiales</taxon>
        <taxon>Rhizobiaceae</taxon>
        <taxon>Shinella</taxon>
    </lineage>
</organism>
<dbReference type="OrthoDB" id="9815712at2"/>
<dbReference type="SUPFAM" id="SSF52540">
    <property type="entry name" value="P-loop containing nucleoside triphosphate hydrolases"/>
    <property type="match status" value="1"/>
</dbReference>
<gene>
    <name evidence="9" type="ORF">GR138_09975</name>
</gene>
<dbReference type="PROSITE" id="PS50893">
    <property type="entry name" value="ABC_TRANSPORTER_2"/>
    <property type="match status" value="1"/>
</dbReference>
<dbReference type="Pfam" id="PF08352">
    <property type="entry name" value="oligo_HPY"/>
    <property type="match status" value="1"/>
</dbReference>
<dbReference type="FunFam" id="3.40.50.300:FF:000016">
    <property type="entry name" value="Oligopeptide ABC transporter ATP-binding component"/>
    <property type="match status" value="1"/>
</dbReference>